<dbReference type="Pfam" id="PF00884">
    <property type="entry name" value="Sulfatase"/>
    <property type="match status" value="1"/>
</dbReference>
<accession>A0A100XBP2</accession>
<feature type="domain" description="Sulfatase N-terminal" evidence="1">
    <location>
        <begin position="2"/>
        <end position="49"/>
    </location>
</feature>
<name>A0A100XBP2_MYCTH</name>
<dbReference type="Gene3D" id="3.40.720.10">
    <property type="entry name" value="Alkaline Phosphatase, subunit A"/>
    <property type="match status" value="1"/>
</dbReference>
<reference evidence="2 3" key="1">
    <citation type="journal article" date="2016" name="Genome Announc.">
        <title>Draft Genome Sequences of Five Rapidly Growing Mycobacterium Species, M. thermoresistibile, M. fortuitum subsp. acetamidolyticum, M. canariasense, M. brisbanense, and M. novocastrense.</title>
        <authorList>
            <person name="Katahira K."/>
            <person name="Ogura Y."/>
            <person name="Gotoh Y."/>
            <person name="Hayashi T."/>
        </authorList>
    </citation>
    <scope>NUCLEOTIDE SEQUENCE [LARGE SCALE GENOMIC DNA]</scope>
    <source>
        <strain evidence="2 3">JCM6362</strain>
    </source>
</reference>
<dbReference type="InterPro" id="IPR017850">
    <property type="entry name" value="Alkaline_phosphatase_core_sf"/>
</dbReference>
<evidence type="ECO:0000313" key="2">
    <source>
        <dbReference type="EMBL" id="GAT13636.1"/>
    </source>
</evidence>
<dbReference type="SUPFAM" id="SSF53649">
    <property type="entry name" value="Alkaline phosphatase-like"/>
    <property type="match status" value="1"/>
</dbReference>
<reference evidence="3" key="2">
    <citation type="submission" date="2016-02" db="EMBL/GenBank/DDBJ databases">
        <title>Draft genome sequence of five rapidly growing Mycobacterium species.</title>
        <authorList>
            <person name="Katahira K."/>
            <person name="Gotou Y."/>
            <person name="Iida K."/>
            <person name="Ogura Y."/>
            <person name="Hayashi T."/>
        </authorList>
    </citation>
    <scope>NUCLEOTIDE SEQUENCE [LARGE SCALE GENOMIC DNA]</scope>
    <source>
        <strain evidence="3">JCM6362</strain>
    </source>
</reference>
<organism evidence="2 3">
    <name type="scientific">Mycolicibacterium thermoresistibile</name>
    <name type="common">Mycobacterium thermoresistibile</name>
    <dbReference type="NCBI Taxonomy" id="1797"/>
    <lineage>
        <taxon>Bacteria</taxon>
        <taxon>Bacillati</taxon>
        <taxon>Actinomycetota</taxon>
        <taxon>Actinomycetes</taxon>
        <taxon>Mycobacteriales</taxon>
        <taxon>Mycobacteriaceae</taxon>
        <taxon>Mycolicibacterium</taxon>
    </lineage>
</organism>
<gene>
    <name evidence="2" type="ORF">RMCT_0607</name>
</gene>
<proteinExistence type="predicted"/>
<evidence type="ECO:0000313" key="3">
    <source>
        <dbReference type="Proteomes" id="UP000069654"/>
    </source>
</evidence>
<dbReference type="Proteomes" id="UP000069654">
    <property type="component" value="Unassembled WGS sequence"/>
</dbReference>
<evidence type="ECO:0000259" key="1">
    <source>
        <dbReference type="Pfam" id="PF00884"/>
    </source>
</evidence>
<dbReference type="AlphaFoldDB" id="A0A100XBP2"/>
<sequence length="179" mass="18906">MSSTNHEIGRVIDHLEESEQLDNTVIVVVSDNGASGEGGPNHSFNENKSSTTLHYVYNWLGERIQTVSSPDPIPVGTHVLTAEFQMTGDQSETDSAVGTLTLYVDTEAVADGPSTTQPGAFSSTGDGLCVGRDSGSAVAGYPVPFAFVGGTIDRVVVDVSGDHYVDREKQVLAAYIARD</sequence>
<comment type="caution">
    <text evidence="2">The sequence shown here is derived from an EMBL/GenBank/DDBJ whole genome shotgun (WGS) entry which is preliminary data.</text>
</comment>
<dbReference type="EMBL" id="BCTB01000003">
    <property type="protein sequence ID" value="GAT13636.1"/>
    <property type="molecule type" value="Genomic_DNA"/>
</dbReference>
<protein>
    <submittedName>
        <fullName evidence="2">Arylsulfatase AtsA</fullName>
    </submittedName>
</protein>
<dbReference type="InterPro" id="IPR000917">
    <property type="entry name" value="Sulfatase_N"/>
</dbReference>
<dbReference type="STRING" id="1797.RMCT_0607"/>